<proteinExistence type="predicted"/>
<dbReference type="PATRIC" id="fig|1514904.3.peg.2365"/>
<keyword evidence="2" id="KW-1185">Reference proteome</keyword>
<dbReference type="AlphaFoldDB" id="A0A0M9GP15"/>
<organism evidence="1 2">
    <name type="scientific">Ahrensia marina</name>
    <dbReference type="NCBI Taxonomy" id="1514904"/>
    <lineage>
        <taxon>Bacteria</taxon>
        <taxon>Pseudomonadati</taxon>
        <taxon>Pseudomonadota</taxon>
        <taxon>Alphaproteobacteria</taxon>
        <taxon>Hyphomicrobiales</taxon>
        <taxon>Ahrensiaceae</taxon>
        <taxon>Ahrensia</taxon>
    </lineage>
</organism>
<protein>
    <submittedName>
        <fullName evidence="1">Sel1 repeat protein</fullName>
    </submittedName>
</protein>
<dbReference type="EMBL" id="JXMU01000003">
    <property type="protein sequence ID" value="KPB02303.1"/>
    <property type="molecule type" value="Genomic_DNA"/>
</dbReference>
<evidence type="ECO:0000313" key="2">
    <source>
        <dbReference type="Proteomes" id="UP000038011"/>
    </source>
</evidence>
<accession>A0A0M9GP15</accession>
<gene>
    <name evidence="1" type="ORF">SU32_03290</name>
</gene>
<name>A0A0M9GP15_9HYPH</name>
<sequence length="88" mass="9554">MARFEMENADMAAIGGGASADVLFEMGLVAATGRDCEINLVEAHKWLNIAAIKGSPRAAQLRSEISEYMSKPEIASALRSAREWMTTH</sequence>
<dbReference type="STRING" id="1514904.SU32_03290"/>
<reference evidence="1 2" key="1">
    <citation type="submission" date="2015-01" db="EMBL/GenBank/DDBJ databases">
        <title>Ahrensia donghaiensis sp. nov., a novel dimethylsulphoniopropionate-cleavage bacterium isolated from seawater and emended descriptions of the genus Ahrensia and Ahrensia kielensis.</title>
        <authorList>
            <person name="Liu J."/>
        </authorList>
    </citation>
    <scope>NUCLEOTIDE SEQUENCE [LARGE SCALE GENOMIC DNA]</scope>
    <source>
        <strain evidence="1 2">LZD062</strain>
    </source>
</reference>
<comment type="caution">
    <text evidence="1">The sequence shown here is derived from an EMBL/GenBank/DDBJ whole genome shotgun (WGS) entry which is preliminary data.</text>
</comment>
<dbReference type="RefSeq" id="WP_053997913.1">
    <property type="nucleotide sequence ID" value="NZ_JXMU01000003.1"/>
</dbReference>
<dbReference type="Gene3D" id="1.25.40.10">
    <property type="entry name" value="Tetratricopeptide repeat domain"/>
    <property type="match status" value="1"/>
</dbReference>
<evidence type="ECO:0000313" key="1">
    <source>
        <dbReference type="EMBL" id="KPB02303.1"/>
    </source>
</evidence>
<dbReference type="Proteomes" id="UP000038011">
    <property type="component" value="Unassembled WGS sequence"/>
</dbReference>
<dbReference type="InterPro" id="IPR011990">
    <property type="entry name" value="TPR-like_helical_dom_sf"/>
</dbReference>
<dbReference type="OrthoDB" id="5321503at2"/>